<protein>
    <recommendedName>
        <fullName evidence="5">Sporulation protein YtfJ</fullName>
    </recommendedName>
</protein>
<feature type="compositionally biased region" description="Gly residues" evidence="1">
    <location>
        <begin position="109"/>
        <end position="127"/>
    </location>
</feature>
<dbReference type="Proteomes" id="UP000680866">
    <property type="component" value="Chromosome"/>
</dbReference>
<reference evidence="3" key="1">
    <citation type="submission" date="2020-08" db="EMBL/GenBank/DDBJ databases">
        <title>Whole genome shotgun sequence of Polymorphospora rubra NBRC 101157.</title>
        <authorList>
            <person name="Komaki H."/>
            <person name="Tamura T."/>
        </authorList>
    </citation>
    <scope>NUCLEOTIDE SEQUENCE</scope>
    <source>
        <strain evidence="3">NBRC 101157</strain>
    </source>
</reference>
<organism evidence="3 4">
    <name type="scientific">Polymorphospora rubra</name>
    <dbReference type="NCBI Taxonomy" id="338584"/>
    <lineage>
        <taxon>Bacteria</taxon>
        <taxon>Bacillati</taxon>
        <taxon>Actinomycetota</taxon>
        <taxon>Actinomycetes</taxon>
        <taxon>Micromonosporales</taxon>
        <taxon>Micromonosporaceae</taxon>
        <taxon>Polymorphospora</taxon>
    </lineage>
</organism>
<dbReference type="EMBL" id="AP023359">
    <property type="protein sequence ID" value="BCJ69959.1"/>
    <property type="molecule type" value="Genomic_DNA"/>
</dbReference>
<name>A0A810ND10_9ACTN</name>
<keyword evidence="2" id="KW-0472">Membrane</keyword>
<feature type="region of interest" description="Disordered" evidence="1">
    <location>
        <begin position="90"/>
        <end position="128"/>
    </location>
</feature>
<evidence type="ECO:0000313" key="3">
    <source>
        <dbReference type="EMBL" id="BCJ69959.1"/>
    </source>
</evidence>
<evidence type="ECO:0008006" key="5">
    <source>
        <dbReference type="Google" id="ProtNLM"/>
    </source>
</evidence>
<evidence type="ECO:0000256" key="2">
    <source>
        <dbReference type="SAM" id="Phobius"/>
    </source>
</evidence>
<keyword evidence="4" id="KW-1185">Reference proteome</keyword>
<dbReference type="AlphaFoldDB" id="A0A810ND10"/>
<evidence type="ECO:0000313" key="4">
    <source>
        <dbReference type="Proteomes" id="UP000680866"/>
    </source>
</evidence>
<sequence>MPTRQLRFRAVSGVGGVFRAVGCCRRFGRLIFGGWDTMAAGGGEMANAMGVAVLDLVRRAVGETTAGTVFGEPVSRGEVTVIPVARVKGHGGGGGGGGNADPAAAAGQQGNGSGGGAAPHAGGGSGAGMRLSARPVGVFVLRDGRVHWRPALDLNKVILGGQVVLVVALLTVRAIARGRRA</sequence>
<dbReference type="KEGG" id="pry:Prubr_69800"/>
<gene>
    <name evidence="3" type="ORF">Prubr_69800</name>
</gene>
<feature type="compositionally biased region" description="Gly residues" evidence="1">
    <location>
        <begin position="90"/>
        <end position="99"/>
    </location>
</feature>
<evidence type="ECO:0000256" key="1">
    <source>
        <dbReference type="SAM" id="MobiDB-lite"/>
    </source>
</evidence>
<proteinExistence type="predicted"/>
<keyword evidence="2" id="KW-1133">Transmembrane helix</keyword>
<feature type="transmembrane region" description="Helical" evidence="2">
    <location>
        <begin position="157"/>
        <end position="176"/>
    </location>
</feature>
<keyword evidence="2" id="KW-0812">Transmembrane</keyword>
<dbReference type="RefSeq" id="WP_246568035.1">
    <property type="nucleotide sequence ID" value="NZ_AP023359.1"/>
</dbReference>
<accession>A0A810ND10</accession>